<keyword evidence="2 5" id="KW-0853">WD repeat</keyword>
<evidence type="ECO:0000313" key="9">
    <source>
        <dbReference type="Proteomes" id="UP000193944"/>
    </source>
</evidence>
<sequence length="434" mass="50236">MNLELLDPFQQEEVPDIIKNYLEDGGNVITCSFNRRGNYVAGGCLDGRCLIWDFETTSIIREYQGHEDKITSICWSRDSNLILSSSKDKSCIIWNSITGNLVYKFKFDTPIKYSCFHPRKKNIILVCPQKHLPILVDITPLEEGKEEIRTLLRIDSEEIAAKTDYLGCFSRYGEKLYFGSSKGNIYVYDVEQQMSIESLKINAGSSTIKNIHISKKGKDLLVNSSDRQIRVFTIEENGKIEQQHKFQDPVNQFQWVQCCFSPNSEYVIGASDTKPYKIYIWDKEDGNLLRILEGSQKSLVDLAWHPYRRVIITVPKIGQIAIWVTTYQENWSAFAPDFQELEENVEYIEKENEFDIINENILEEEKKKKEEEDEEIDVVNIQRIMYNSDSDSNDEEIFFIPVKPDIVQSENQSFLPSQLSTVQMDTLTESVHSS</sequence>
<dbReference type="OrthoDB" id="196858at2759"/>
<feature type="repeat" description="WD" evidence="5">
    <location>
        <begin position="63"/>
        <end position="104"/>
    </location>
</feature>
<evidence type="ECO:0000256" key="1">
    <source>
        <dbReference type="ARBA" id="ARBA00004123"/>
    </source>
</evidence>
<dbReference type="Pfam" id="PF05131">
    <property type="entry name" value="Pep3_Vps18"/>
    <property type="match status" value="1"/>
</dbReference>
<organism evidence="8 9">
    <name type="scientific">Anaeromyces robustus</name>
    <dbReference type="NCBI Taxonomy" id="1754192"/>
    <lineage>
        <taxon>Eukaryota</taxon>
        <taxon>Fungi</taxon>
        <taxon>Fungi incertae sedis</taxon>
        <taxon>Chytridiomycota</taxon>
        <taxon>Chytridiomycota incertae sedis</taxon>
        <taxon>Neocallimastigomycetes</taxon>
        <taxon>Neocallimastigales</taxon>
        <taxon>Neocallimastigaceae</taxon>
        <taxon>Anaeromyces</taxon>
    </lineage>
</organism>
<dbReference type="Proteomes" id="UP000193944">
    <property type="component" value="Unassembled WGS sequence"/>
</dbReference>
<dbReference type="SUPFAM" id="SSF50978">
    <property type="entry name" value="WD40 repeat-like"/>
    <property type="match status" value="1"/>
</dbReference>
<evidence type="ECO:0000259" key="7">
    <source>
        <dbReference type="Pfam" id="PF05131"/>
    </source>
</evidence>
<feature type="domain" description="Pep3/Vps18 beta-propeller" evidence="7">
    <location>
        <begin position="176"/>
        <end position="347"/>
    </location>
</feature>
<keyword evidence="6" id="KW-0175">Coiled coil</keyword>
<dbReference type="GO" id="GO:0048188">
    <property type="term" value="C:Set1C/COMPASS complex"/>
    <property type="evidence" value="ECO:0007669"/>
    <property type="project" value="EnsemblFungi"/>
</dbReference>
<evidence type="ECO:0000256" key="6">
    <source>
        <dbReference type="SAM" id="Coils"/>
    </source>
</evidence>
<evidence type="ECO:0000256" key="4">
    <source>
        <dbReference type="ARBA" id="ARBA00023242"/>
    </source>
</evidence>
<dbReference type="PROSITE" id="PS50082">
    <property type="entry name" value="WD_REPEATS_2"/>
    <property type="match status" value="1"/>
</dbReference>
<keyword evidence="9" id="KW-1185">Reference proteome</keyword>
<protein>
    <submittedName>
        <fullName evidence="8">WD40 repeat-like protein</fullName>
    </submittedName>
</protein>
<keyword evidence="3" id="KW-0677">Repeat</keyword>
<evidence type="ECO:0000256" key="3">
    <source>
        <dbReference type="ARBA" id="ARBA00022737"/>
    </source>
</evidence>
<dbReference type="SMART" id="SM00320">
    <property type="entry name" value="WD40"/>
    <property type="match status" value="5"/>
</dbReference>
<comment type="subcellular location">
    <subcellularLocation>
        <location evidence="1">Nucleus</location>
    </subcellularLocation>
</comment>
<dbReference type="AlphaFoldDB" id="A0A1Y1X481"/>
<dbReference type="STRING" id="1754192.A0A1Y1X481"/>
<evidence type="ECO:0000256" key="2">
    <source>
        <dbReference type="ARBA" id="ARBA00022574"/>
    </source>
</evidence>
<dbReference type="InterPro" id="IPR007810">
    <property type="entry name" value="Pep3/Vps18_beta-prop"/>
</dbReference>
<comment type="caution">
    <text evidence="8">The sequence shown here is derived from an EMBL/GenBank/DDBJ whole genome shotgun (WGS) entry which is preliminary data.</text>
</comment>
<evidence type="ECO:0000313" key="8">
    <source>
        <dbReference type="EMBL" id="ORX80448.1"/>
    </source>
</evidence>
<dbReference type="InterPro" id="IPR001680">
    <property type="entry name" value="WD40_rpt"/>
</dbReference>
<dbReference type="Gene3D" id="2.130.10.10">
    <property type="entry name" value="YVTN repeat-like/Quinoprotein amine dehydrogenase"/>
    <property type="match status" value="1"/>
</dbReference>
<reference evidence="8 9" key="2">
    <citation type="submission" date="2016-08" db="EMBL/GenBank/DDBJ databases">
        <title>Pervasive Adenine N6-methylation of Active Genes in Fungi.</title>
        <authorList>
            <consortium name="DOE Joint Genome Institute"/>
            <person name="Mondo S.J."/>
            <person name="Dannebaum R.O."/>
            <person name="Kuo R.C."/>
            <person name="Labutti K."/>
            <person name="Haridas S."/>
            <person name="Kuo A."/>
            <person name="Salamov A."/>
            <person name="Ahrendt S.R."/>
            <person name="Lipzen A."/>
            <person name="Sullivan W."/>
            <person name="Andreopoulos W.B."/>
            <person name="Clum A."/>
            <person name="Lindquist E."/>
            <person name="Daum C."/>
            <person name="Ramamoorthy G.K."/>
            <person name="Gryganskyi A."/>
            <person name="Culley D."/>
            <person name="Magnuson J.K."/>
            <person name="James T.Y."/>
            <person name="O'Malley M.A."/>
            <person name="Stajich J.E."/>
            <person name="Spatafora J.W."/>
            <person name="Visel A."/>
            <person name="Grigoriev I.V."/>
        </authorList>
    </citation>
    <scope>NUCLEOTIDE SEQUENCE [LARGE SCALE GENOMIC DNA]</scope>
    <source>
        <strain evidence="8 9">S4</strain>
    </source>
</reference>
<reference evidence="8 9" key="1">
    <citation type="submission" date="2016-08" db="EMBL/GenBank/DDBJ databases">
        <title>A Parts List for Fungal Cellulosomes Revealed by Comparative Genomics.</title>
        <authorList>
            <consortium name="DOE Joint Genome Institute"/>
            <person name="Haitjema C.H."/>
            <person name="Gilmore S.P."/>
            <person name="Henske J.K."/>
            <person name="Solomon K.V."/>
            <person name="De Groot R."/>
            <person name="Kuo A."/>
            <person name="Mondo S.J."/>
            <person name="Salamov A.A."/>
            <person name="Labutti K."/>
            <person name="Zhao Z."/>
            <person name="Chiniquy J."/>
            <person name="Barry K."/>
            <person name="Brewer H.M."/>
            <person name="Purvine S.O."/>
            <person name="Wright A.T."/>
            <person name="Boxma B."/>
            <person name="Van Alen T."/>
            <person name="Hackstein J.H."/>
            <person name="Baker S.E."/>
            <person name="Grigoriev I.V."/>
            <person name="O'Malley M.A."/>
        </authorList>
    </citation>
    <scope>NUCLEOTIDE SEQUENCE [LARGE SCALE GENOMIC DNA]</scope>
    <source>
        <strain evidence="8 9">S4</strain>
    </source>
</reference>
<dbReference type="EMBL" id="MCFG01000145">
    <property type="protein sequence ID" value="ORX80448.1"/>
    <property type="molecule type" value="Genomic_DNA"/>
</dbReference>
<dbReference type="InterPro" id="IPR036322">
    <property type="entry name" value="WD40_repeat_dom_sf"/>
</dbReference>
<dbReference type="InterPro" id="IPR015943">
    <property type="entry name" value="WD40/YVTN_repeat-like_dom_sf"/>
</dbReference>
<feature type="coiled-coil region" evidence="6">
    <location>
        <begin position="354"/>
        <end position="382"/>
    </location>
</feature>
<dbReference type="Pfam" id="PF00400">
    <property type="entry name" value="WD40"/>
    <property type="match status" value="2"/>
</dbReference>
<name>A0A1Y1X481_9FUNG</name>
<dbReference type="InterPro" id="IPR037850">
    <property type="entry name" value="RBBP5/Swd1"/>
</dbReference>
<dbReference type="PANTHER" id="PTHR44040:SF1">
    <property type="entry name" value="RETINOBLASTOMA-BINDING PROTEIN 5"/>
    <property type="match status" value="1"/>
</dbReference>
<dbReference type="PROSITE" id="PS50294">
    <property type="entry name" value="WD_REPEATS_REGION"/>
    <property type="match status" value="1"/>
</dbReference>
<keyword evidence="4" id="KW-0539">Nucleus</keyword>
<accession>A0A1Y1X481</accession>
<gene>
    <name evidence="8" type="ORF">BCR32DRAFT_268881</name>
</gene>
<dbReference type="PANTHER" id="PTHR44040">
    <property type="entry name" value="RETINOBLASTOMA-BINDING PROTEIN 5"/>
    <property type="match status" value="1"/>
</dbReference>
<proteinExistence type="predicted"/>
<evidence type="ECO:0000256" key="5">
    <source>
        <dbReference type="PROSITE-ProRule" id="PRU00221"/>
    </source>
</evidence>